<feature type="active site" evidence="5">
    <location>
        <position position="53"/>
    </location>
</feature>
<organism evidence="10 11">
    <name type="scientific">Ceratosolen solmsi marchali</name>
    <dbReference type="NCBI Taxonomy" id="326594"/>
    <lineage>
        <taxon>Eukaryota</taxon>
        <taxon>Metazoa</taxon>
        <taxon>Ecdysozoa</taxon>
        <taxon>Arthropoda</taxon>
        <taxon>Hexapoda</taxon>
        <taxon>Insecta</taxon>
        <taxon>Pterygota</taxon>
        <taxon>Neoptera</taxon>
        <taxon>Endopterygota</taxon>
        <taxon>Hymenoptera</taxon>
        <taxon>Apocrita</taxon>
        <taxon>Proctotrupomorpha</taxon>
        <taxon>Chalcidoidea</taxon>
        <taxon>Agaonidae</taxon>
        <taxon>Agaoninae</taxon>
        <taxon>Ceratosolen</taxon>
    </lineage>
</organism>
<dbReference type="PROSITE" id="PS51160">
    <property type="entry name" value="ACYLPHOSPHATASE_3"/>
    <property type="match status" value="1"/>
</dbReference>
<dbReference type="PROSITE" id="PS00151">
    <property type="entry name" value="ACYLPHOSPHATASE_2"/>
    <property type="match status" value="1"/>
</dbReference>
<dbReference type="Proteomes" id="UP000695007">
    <property type="component" value="Unplaced"/>
</dbReference>
<evidence type="ECO:0000313" key="10">
    <source>
        <dbReference type="Proteomes" id="UP000695007"/>
    </source>
</evidence>
<dbReference type="RefSeq" id="XP_011498784.1">
    <property type="nucleotide sequence ID" value="XM_011500482.1"/>
</dbReference>
<dbReference type="InterPro" id="IPR020456">
    <property type="entry name" value="Acylphosphatase"/>
</dbReference>
<feature type="chain" id="PRO_5042486994" description="Acylphosphatase" evidence="8">
    <location>
        <begin position="31"/>
        <end position="128"/>
    </location>
</feature>
<evidence type="ECO:0000256" key="3">
    <source>
        <dbReference type="ARBA" id="ARBA00022801"/>
    </source>
</evidence>
<proteinExistence type="inferred from homology"/>
<dbReference type="InterPro" id="IPR017968">
    <property type="entry name" value="Acylphosphatase_CS"/>
</dbReference>
<accession>A0AAJ6YIM8</accession>
<dbReference type="PRINTS" id="PR00112">
    <property type="entry name" value="ACYLPHPHTASE"/>
</dbReference>
<evidence type="ECO:0000256" key="8">
    <source>
        <dbReference type="SAM" id="SignalP"/>
    </source>
</evidence>
<evidence type="ECO:0000256" key="7">
    <source>
        <dbReference type="RuleBase" id="RU004168"/>
    </source>
</evidence>
<reference evidence="11" key="1">
    <citation type="submission" date="2025-08" db="UniProtKB">
        <authorList>
            <consortium name="RefSeq"/>
        </authorList>
    </citation>
    <scope>IDENTIFICATION</scope>
</reference>
<evidence type="ECO:0000256" key="4">
    <source>
        <dbReference type="ARBA" id="ARBA00047645"/>
    </source>
</evidence>
<keyword evidence="8" id="KW-0732">Signal</keyword>
<dbReference type="AlphaFoldDB" id="A0AAJ6YIM8"/>
<dbReference type="InterPro" id="IPR036046">
    <property type="entry name" value="Acylphosphatase-like_dom_sf"/>
</dbReference>
<dbReference type="KEGG" id="csol:105362934"/>
<dbReference type="GeneID" id="105362934"/>
<sequence>MIIVDFLKKFEVHSSLILIFLLLIRQYATPEEKMTTIGVNFEVFGKVQGVFFRKFTASKAKELGLNGWCMNTNDGTVRGYIEGNMSKIDEMKNWLQYIGSPKSSILKAEFKNEKGLNNLTYHNFTIKK</sequence>
<dbReference type="Pfam" id="PF00708">
    <property type="entry name" value="Acylphosphatase"/>
    <property type="match status" value="1"/>
</dbReference>
<dbReference type="PROSITE" id="PS00150">
    <property type="entry name" value="ACYLPHOSPHATASE_1"/>
    <property type="match status" value="1"/>
</dbReference>
<feature type="active site" evidence="5">
    <location>
        <position position="71"/>
    </location>
</feature>
<evidence type="ECO:0000256" key="1">
    <source>
        <dbReference type="ARBA" id="ARBA00005614"/>
    </source>
</evidence>
<feature type="signal peptide" evidence="8">
    <location>
        <begin position="1"/>
        <end position="30"/>
    </location>
</feature>
<dbReference type="Gene3D" id="3.30.70.100">
    <property type="match status" value="1"/>
</dbReference>
<keyword evidence="10" id="KW-1185">Reference proteome</keyword>
<dbReference type="GO" id="GO:0003998">
    <property type="term" value="F:acylphosphatase activity"/>
    <property type="evidence" value="ECO:0007669"/>
    <property type="project" value="UniProtKB-EC"/>
</dbReference>
<dbReference type="FunFam" id="3.30.70.100:FF:000011">
    <property type="entry name" value="Acylphosphatase"/>
    <property type="match status" value="1"/>
</dbReference>
<comment type="similarity">
    <text evidence="1 7">Belongs to the acylphosphatase family.</text>
</comment>
<dbReference type="EC" id="3.6.1.7" evidence="2 5"/>
<protein>
    <recommendedName>
        <fullName evidence="2 5">Acylphosphatase</fullName>
        <ecNumber evidence="2 5">3.6.1.7</ecNumber>
    </recommendedName>
</protein>
<dbReference type="PANTHER" id="PTHR10029">
    <property type="entry name" value="ACYLPHOSPHATASE"/>
    <property type="match status" value="1"/>
</dbReference>
<evidence type="ECO:0000256" key="2">
    <source>
        <dbReference type="ARBA" id="ARBA00012150"/>
    </source>
</evidence>
<dbReference type="SUPFAM" id="SSF54975">
    <property type="entry name" value="Acylphosphatase/BLUF domain-like"/>
    <property type="match status" value="1"/>
</dbReference>
<dbReference type="InterPro" id="IPR001792">
    <property type="entry name" value="Acylphosphatase-like_dom"/>
</dbReference>
<evidence type="ECO:0000313" key="11">
    <source>
        <dbReference type="RefSeq" id="XP_011498784.1"/>
    </source>
</evidence>
<comment type="catalytic activity">
    <reaction evidence="4 5 6">
        <text>an acyl phosphate + H2O = a carboxylate + phosphate + H(+)</text>
        <dbReference type="Rhea" id="RHEA:14965"/>
        <dbReference type="ChEBI" id="CHEBI:15377"/>
        <dbReference type="ChEBI" id="CHEBI:15378"/>
        <dbReference type="ChEBI" id="CHEBI:29067"/>
        <dbReference type="ChEBI" id="CHEBI:43474"/>
        <dbReference type="ChEBI" id="CHEBI:59918"/>
        <dbReference type="EC" id="3.6.1.7"/>
    </reaction>
</comment>
<feature type="domain" description="Acylphosphatase-like" evidence="9">
    <location>
        <begin position="38"/>
        <end position="128"/>
    </location>
</feature>
<evidence type="ECO:0000256" key="6">
    <source>
        <dbReference type="RuleBase" id="RU000553"/>
    </source>
</evidence>
<name>A0AAJ6YIM8_9HYME</name>
<dbReference type="PANTHER" id="PTHR10029:SF3">
    <property type="entry name" value="ACYLPHOSPHATASE-RELATED"/>
    <property type="match status" value="1"/>
</dbReference>
<keyword evidence="3 5" id="KW-0378">Hydrolase</keyword>
<gene>
    <name evidence="11" type="primary">LOC105362934</name>
</gene>
<evidence type="ECO:0000256" key="5">
    <source>
        <dbReference type="PROSITE-ProRule" id="PRU00520"/>
    </source>
</evidence>
<evidence type="ECO:0000259" key="9">
    <source>
        <dbReference type="PROSITE" id="PS51160"/>
    </source>
</evidence>